<keyword evidence="2" id="KW-0812">Transmembrane</keyword>
<evidence type="ECO:0000313" key="4">
    <source>
        <dbReference type="Proteomes" id="UP001501444"/>
    </source>
</evidence>
<evidence type="ECO:0000256" key="1">
    <source>
        <dbReference type="SAM" id="MobiDB-lite"/>
    </source>
</evidence>
<gene>
    <name evidence="3" type="ORF">GCM10010170_069630</name>
</gene>
<comment type="caution">
    <text evidence="3">The sequence shown here is derived from an EMBL/GenBank/DDBJ whole genome shotgun (WGS) entry which is preliminary data.</text>
</comment>
<reference evidence="4" key="1">
    <citation type="journal article" date="2019" name="Int. J. Syst. Evol. Microbiol.">
        <title>The Global Catalogue of Microorganisms (GCM) 10K type strain sequencing project: providing services to taxonomists for standard genome sequencing and annotation.</title>
        <authorList>
            <consortium name="The Broad Institute Genomics Platform"/>
            <consortium name="The Broad Institute Genome Sequencing Center for Infectious Disease"/>
            <person name="Wu L."/>
            <person name="Ma J."/>
        </authorList>
    </citation>
    <scope>NUCLEOTIDE SEQUENCE [LARGE SCALE GENOMIC DNA]</scope>
    <source>
        <strain evidence="4">JCM 3272</strain>
    </source>
</reference>
<keyword evidence="2" id="KW-0472">Membrane</keyword>
<feature type="transmembrane region" description="Helical" evidence="2">
    <location>
        <begin position="449"/>
        <end position="469"/>
    </location>
</feature>
<accession>A0ABP5U730</accession>
<dbReference type="Proteomes" id="UP001501444">
    <property type="component" value="Unassembled WGS sequence"/>
</dbReference>
<keyword evidence="4" id="KW-1185">Reference proteome</keyword>
<organism evidence="3 4">
    <name type="scientific">Dactylosporangium salmoneum</name>
    <dbReference type="NCBI Taxonomy" id="53361"/>
    <lineage>
        <taxon>Bacteria</taxon>
        <taxon>Bacillati</taxon>
        <taxon>Actinomycetota</taxon>
        <taxon>Actinomycetes</taxon>
        <taxon>Micromonosporales</taxon>
        <taxon>Micromonosporaceae</taxon>
        <taxon>Dactylosporangium</taxon>
    </lineage>
</organism>
<evidence type="ECO:0000256" key="2">
    <source>
        <dbReference type="SAM" id="Phobius"/>
    </source>
</evidence>
<sequence length="541" mass="57661">MWNRAERALRAAFRAGAPLDLRGTGAVRAEVIAELLLAGPPPRPGRTARVDLTGARITGRLDLTGARVDPPLRLRGCVFEKPLVLDHADLGSVNLDECELPGIDAESLRVRRFFGMRGATVHGEGWFHHARVGGAFDLTGTRFGGAVDLQRAVIEGDAKVGHGAAYAAGLKLNGSRIAGDLNVAQATFRAPKPDRPALSASGVTVGGGVWGHELEADGMVMMIGLRATAAIVLQRAVLRHPGDYALLLIEAQTAMLTLRPAPSSAGIVSLRDARAGRLVDDPAGWPQGCRVELAGLTYDRISRRSGDTVEWTARQRLDWMARRGTGFSPGPYDQLAAALRRDGREQESREVLRVRERLRHRAMGRLGAVWGAVQDVTIGFGYHPARALLWLVAVLGAGTAWFAWSGPLHPVKPGEAPTWDPLLYTLDLLVPLVDLGHERAWDPVGPDKAVAVLIMVVGWVLATTVIAGAGRALRRRARPGAGRSGQARCCAAASSAGGRLAVGARDGHRSTTLRPSRYTAQAAPTSPRSAKLRRNSSATGP</sequence>
<feature type="region of interest" description="Disordered" evidence="1">
    <location>
        <begin position="500"/>
        <end position="541"/>
    </location>
</feature>
<name>A0ABP5U730_9ACTN</name>
<dbReference type="RefSeq" id="WP_344616836.1">
    <property type="nucleotide sequence ID" value="NZ_BAAARV010000068.1"/>
</dbReference>
<feature type="compositionally biased region" description="Polar residues" evidence="1">
    <location>
        <begin position="510"/>
        <end position="528"/>
    </location>
</feature>
<protein>
    <submittedName>
        <fullName evidence="3">Membrane-associated oxidoreductase</fullName>
    </submittedName>
</protein>
<keyword evidence="2" id="KW-1133">Transmembrane helix</keyword>
<dbReference type="EMBL" id="BAAARV010000068">
    <property type="protein sequence ID" value="GAA2369299.1"/>
    <property type="molecule type" value="Genomic_DNA"/>
</dbReference>
<feature type="transmembrane region" description="Helical" evidence="2">
    <location>
        <begin position="387"/>
        <end position="404"/>
    </location>
</feature>
<evidence type="ECO:0000313" key="3">
    <source>
        <dbReference type="EMBL" id="GAA2369299.1"/>
    </source>
</evidence>
<proteinExistence type="predicted"/>